<dbReference type="GO" id="GO:0008097">
    <property type="term" value="F:5S rRNA binding"/>
    <property type="evidence" value="ECO:0007669"/>
    <property type="project" value="InterPro"/>
</dbReference>
<feature type="domain" description="Large ribosomal subunit protein bL25 L25" evidence="6">
    <location>
        <begin position="4"/>
        <end position="89"/>
    </location>
</feature>
<keyword evidence="9" id="KW-1185">Reference proteome</keyword>
<sequence length="197" mass="22189">MNTLKAQKRDMETKAKKLRREGYVTGNLFGKEIEGSILLKIEKREAERIQRECMKGSQIMLDVEGKKYDVLIKELDYDPLKRAIIEMDFQALVSGEKVHSVAEIVLHNKEKVMEGVLEQMLEEISYKALPEDLVDKIDIDCSDLRLGDSIKVSDLDLAKNKNVDIQTHLDATIVSVIASHNDTEDEDADEDGAAAEA</sequence>
<feature type="domain" description="Large ribosomal subunit protein bL25 beta" evidence="7">
    <location>
        <begin position="98"/>
        <end position="178"/>
    </location>
</feature>
<reference evidence="8 9" key="1">
    <citation type="submission" date="2019-08" db="EMBL/GenBank/DDBJ databases">
        <title>In-depth cultivation of the pig gut microbiome towards novel bacterial diversity and tailored functional studies.</title>
        <authorList>
            <person name="Wylensek D."/>
            <person name="Hitch T.C.A."/>
            <person name="Clavel T."/>
        </authorList>
    </citation>
    <scope>NUCLEOTIDE SEQUENCE [LARGE SCALE GENOMIC DNA]</scope>
    <source>
        <strain evidence="8 9">MUC/MUC-530-WT-4D</strain>
    </source>
</reference>
<keyword evidence="2 5" id="KW-0694">RNA-binding</keyword>
<dbReference type="InterPro" id="IPR020930">
    <property type="entry name" value="Ribosomal_uL5_bac-type"/>
</dbReference>
<dbReference type="GO" id="GO:0003735">
    <property type="term" value="F:structural constituent of ribosome"/>
    <property type="evidence" value="ECO:0007669"/>
    <property type="project" value="InterPro"/>
</dbReference>
<dbReference type="RefSeq" id="WP_154429910.1">
    <property type="nucleotide sequence ID" value="NZ_VUNI01000011.1"/>
</dbReference>
<dbReference type="InterPro" id="IPR020056">
    <property type="entry name" value="Rbsml_bL25/Gln-tRNA_synth_N"/>
</dbReference>
<evidence type="ECO:0000256" key="1">
    <source>
        <dbReference type="ARBA" id="ARBA00022730"/>
    </source>
</evidence>
<comment type="subunit">
    <text evidence="5">Part of the 50S ribosomal subunit; part of the 5S rRNA/L5/L18/L25 subcomplex. Contacts the 5S rRNA. Binds to the 5S rRNA independently of L5 and L18.</text>
</comment>
<evidence type="ECO:0000256" key="4">
    <source>
        <dbReference type="ARBA" id="ARBA00023274"/>
    </source>
</evidence>
<dbReference type="Gene3D" id="2.170.120.20">
    <property type="entry name" value="Ribosomal protein L25, beta domain"/>
    <property type="match status" value="1"/>
</dbReference>
<comment type="caution">
    <text evidence="8">The sequence shown here is derived from an EMBL/GenBank/DDBJ whole genome shotgun (WGS) entry which is preliminary data.</text>
</comment>
<gene>
    <name evidence="5" type="primary">rplY</name>
    <name evidence="5" type="synonym">ctc</name>
    <name evidence="8" type="ORF">FYJ75_07865</name>
</gene>
<dbReference type="CDD" id="cd00495">
    <property type="entry name" value="Ribosomal_L25_TL5_CTC"/>
    <property type="match status" value="1"/>
</dbReference>
<evidence type="ECO:0000259" key="7">
    <source>
        <dbReference type="Pfam" id="PF14693"/>
    </source>
</evidence>
<dbReference type="HAMAP" id="MF_01334">
    <property type="entry name" value="Ribosomal_bL25_CTC"/>
    <property type="match status" value="1"/>
</dbReference>
<dbReference type="Gene3D" id="2.40.240.10">
    <property type="entry name" value="Ribosomal Protein L25, Chain P"/>
    <property type="match status" value="1"/>
</dbReference>
<comment type="similarity">
    <text evidence="5">Belongs to the bacterial ribosomal protein bL25 family. CTC subfamily.</text>
</comment>
<dbReference type="GO" id="GO:0022625">
    <property type="term" value="C:cytosolic large ribosomal subunit"/>
    <property type="evidence" value="ECO:0007669"/>
    <property type="project" value="TreeGrafter"/>
</dbReference>
<dbReference type="PANTHER" id="PTHR33284:SF1">
    <property type="entry name" value="RIBOSOMAL PROTEIN L25_GLN-TRNA SYNTHETASE, ANTI-CODON-BINDING DOMAIN-CONTAINING PROTEIN"/>
    <property type="match status" value="1"/>
</dbReference>
<keyword evidence="4 5" id="KW-0687">Ribonucleoprotein</keyword>
<dbReference type="Proteomes" id="UP000474024">
    <property type="component" value="Unassembled WGS sequence"/>
</dbReference>
<dbReference type="SUPFAM" id="SSF50715">
    <property type="entry name" value="Ribosomal protein L25-like"/>
    <property type="match status" value="1"/>
</dbReference>
<protein>
    <recommendedName>
        <fullName evidence="5">Large ribosomal subunit protein bL25</fullName>
    </recommendedName>
    <alternativeName>
        <fullName evidence="5">General stress protein CTC</fullName>
    </alternativeName>
</protein>
<evidence type="ECO:0000256" key="5">
    <source>
        <dbReference type="HAMAP-Rule" id="MF_01334"/>
    </source>
</evidence>
<name>A0A6L5YSM6_9FIRM</name>
<dbReference type="AlphaFoldDB" id="A0A6L5YSM6"/>
<evidence type="ECO:0000313" key="9">
    <source>
        <dbReference type="Proteomes" id="UP000474024"/>
    </source>
</evidence>
<comment type="function">
    <text evidence="5">This is one of the proteins that binds to the 5S RNA in the ribosome where it forms part of the central protuberance.</text>
</comment>
<proteinExistence type="inferred from homology"/>
<organism evidence="8 9">
    <name type="scientific">Roseburia porci</name>
    <dbReference type="NCBI Taxonomy" id="2605790"/>
    <lineage>
        <taxon>Bacteria</taxon>
        <taxon>Bacillati</taxon>
        <taxon>Bacillota</taxon>
        <taxon>Clostridia</taxon>
        <taxon>Lachnospirales</taxon>
        <taxon>Lachnospiraceae</taxon>
        <taxon>Roseburia</taxon>
    </lineage>
</organism>
<dbReference type="EMBL" id="VUNI01000011">
    <property type="protein sequence ID" value="MST74946.1"/>
    <property type="molecule type" value="Genomic_DNA"/>
</dbReference>
<accession>A0A6L5YSM6</accession>
<dbReference type="InterPro" id="IPR020057">
    <property type="entry name" value="Ribosomal_bL25_b-dom"/>
</dbReference>
<evidence type="ECO:0000259" key="6">
    <source>
        <dbReference type="Pfam" id="PF01386"/>
    </source>
</evidence>
<dbReference type="GO" id="GO:0006412">
    <property type="term" value="P:translation"/>
    <property type="evidence" value="ECO:0007669"/>
    <property type="project" value="UniProtKB-UniRule"/>
</dbReference>
<keyword evidence="3 5" id="KW-0689">Ribosomal protein</keyword>
<evidence type="ECO:0000256" key="3">
    <source>
        <dbReference type="ARBA" id="ARBA00022980"/>
    </source>
</evidence>
<dbReference type="NCBIfam" id="TIGR00731">
    <property type="entry name" value="bL25_bact_ctc"/>
    <property type="match status" value="1"/>
</dbReference>
<dbReference type="InterPro" id="IPR037121">
    <property type="entry name" value="Ribosomal_bL25_C"/>
</dbReference>
<keyword evidence="1 5" id="KW-0699">rRNA-binding</keyword>
<evidence type="ECO:0000313" key="8">
    <source>
        <dbReference type="EMBL" id="MST74946.1"/>
    </source>
</evidence>
<dbReference type="Pfam" id="PF01386">
    <property type="entry name" value="Ribosomal_L25p"/>
    <property type="match status" value="1"/>
</dbReference>
<dbReference type="InterPro" id="IPR011035">
    <property type="entry name" value="Ribosomal_bL25/Gln-tRNA_synth"/>
</dbReference>
<dbReference type="Pfam" id="PF14693">
    <property type="entry name" value="Ribosomal_TL5_C"/>
    <property type="match status" value="1"/>
</dbReference>
<dbReference type="InterPro" id="IPR001021">
    <property type="entry name" value="Ribosomal_bL25_long"/>
</dbReference>
<evidence type="ECO:0000256" key="2">
    <source>
        <dbReference type="ARBA" id="ARBA00022884"/>
    </source>
</evidence>
<dbReference type="PANTHER" id="PTHR33284">
    <property type="entry name" value="RIBOSOMAL PROTEIN L25/GLN-TRNA SYNTHETASE, ANTI-CODON-BINDING DOMAIN-CONTAINING PROTEIN"/>
    <property type="match status" value="1"/>
</dbReference>
<dbReference type="InterPro" id="IPR029751">
    <property type="entry name" value="Ribosomal_L25_dom"/>
</dbReference>